<gene>
    <name evidence="1" type="ORF">UFOPK2086_00824</name>
</gene>
<reference evidence="1" key="1">
    <citation type="submission" date="2020-05" db="EMBL/GenBank/DDBJ databases">
        <authorList>
            <person name="Chiriac C."/>
            <person name="Salcher M."/>
            <person name="Ghai R."/>
            <person name="Kavagutti S V."/>
        </authorList>
    </citation>
    <scope>NUCLEOTIDE SEQUENCE</scope>
</reference>
<sequence length="82" mass="8365">MPAAGGEPGVPCCLGVVVRVHVDPARSEKKTIGFDDAMRMCCGGFACTQDFTDDAVFKDNVGGGLGGTTAIHETGIADDSAF</sequence>
<accession>A0A6J6JNM4</accession>
<proteinExistence type="predicted"/>
<name>A0A6J6JNM4_9ZZZZ</name>
<organism evidence="1">
    <name type="scientific">freshwater metagenome</name>
    <dbReference type="NCBI Taxonomy" id="449393"/>
    <lineage>
        <taxon>unclassified sequences</taxon>
        <taxon>metagenomes</taxon>
        <taxon>ecological metagenomes</taxon>
    </lineage>
</organism>
<protein>
    <submittedName>
        <fullName evidence="1">Unannotated protein</fullName>
    </submittedName>
</protein>
<evidence type="ECO:0000313" key="1">
    <source>
        <dbReference type="EMBL" id="CAB4639057.1"/>
    </source>
</evidence>
<dbReference type="EMBL" id="CAEZVQ010000105">
    <property type="protein sequence ID" value="CAB4639057.1"/>
    <property type="molecule type" value="Genomic_DNA"/>
</dbReference>
<dbReference type="AlphaFoldDB" id="A0A6J6JNM4"/>